<proteinExistence type="predicted"/>
<dbReference type="Proteomes" id="UP001283361">
    <property type="component" value="Unassembled WGS sequence"/>
</dbReference>
<sequence>MDVAKVARDYFLSSQSSLLIPNSQYGSRKLIHVGVGRSNSAGNLLKHNSNSNINKNHRREEEDDTSRTFNKKSGIFANSRGKTKSLSGVAEESGGREYPWRTVSSEDTADPETLDAEIAEEYAFTSAPSTRENSKNIRTGIPEGERSSHEPSAASKRTNFISAKSASVPALPPPPKPSSPALSSSASPRPRPGSSSGSSGTSGGLKGLLGASHSYNPGVREKSLAMKSASINSSESDLDVDRMDFRTSSQSNPVMVVSRGS</sequence>
<evidence type="ECO:0000313" key="2">
    <source>
        <dbReference type="EMBL" id="KAK3758768.1"/>
    </source>
</evidence>
<feature type="compositionally biased region" description="Low complexity" evidence="1">
    <location>
        <begin position="179"/>
        <end position="199"/>
    </location>
</feature>
<evidence type="ECO:0000256" key="1">
    <source>
        <dbReference type="SAM" id="MobiDB-lite"/>
    </source>
</evidence>
<evidence type="ECO:0000313" key="3">
    <source>
        <dbReference type="Proteomes" id="UP001283361"/>
    </source>
</evidence>
<comment type="caution">
    <text evidence="2">The sequence shown here is derived from an EMBL/GenBank/DDBJ whole genome shotgun (WGS) entry which is preliminary data.</text>
</comment>
<feature type="region of interest" description="Disordered" evidence="1">
    <location>
        <begin position="122"/>
        <end position="261"/>
    </location>
</feature>
<feature type="region of interest" description="Disordered" evidence="1">
    <location>
        <begin position="39"/>
        <end position="110"/>
    </location>
</feature>
<dbReference type="EMBL" id="JAWDGP010005213">
    <property type="protein sequence ID" value="KAK3758768.1"/>
    <property type="molecule type" value="Genomic_DNA"/>
</dbReference>
<feature type="compositionally biased region" description="Low complexity" evidence="1">
    <location>
        <begin position="43"/>
        <end position="54"/>
    </location>
</feature>
<gene>
    <name evidence="2" type="ORF">RRG08_047767</name>
</gene>
<accession>A0AAE0YWX7</accession>
<organism evidence="2 3">
    <name type="scientific">Elysia crispata</name>
    <name type="common">lettuce slug</name>
    <dbReference type="NCBI Taxonomy" id="231223"/>
    <lineage>
        <taxon>Eukaryota</taxon>
        <taxon>Metazoa</taxon>
        <taxon>Spiralia</taxon>
        <taxon>Lophotrochozoa</taxon>
        <taxon>Mollusca</taxon>
        <taxon>Gastropoda</taxon>
        <taxon>Heterobranchia</taxon>
        <taxon>Euthyneura</taxon>
        <taxon>Panpulmonata</taxon>
        <taxon>Sacoglossa</taxon>
        <taxon>Placobranchoidea</taxon>
        <taxon>Plakobranchidae</taxon>
        <taxon>Elysia</taxon>
    </lineage>
</organism>
<name>A0AAE0YWX7_9GAST</name>
<reference evidence="2" key="1">
    <citation type="journal article" date="2023" name="G3 (Bethesda)">
        <title>A reference genome for the long-term kleptoplast-retaining sea slug Elysia crispata morphotype clarki.</title>
        <authorList>
            <person name="Eastman K.E."/>
            <person name="Pendleton A.L."/>
            <person name="Shaikh M.A."/>
            <person name="Suttiyut T."/>
            <person name="Ogas R."/>
            <person name="Tomko P."/>
            <person name="Gavelis G."/>
            <person name="Widhalm J.R."/>
            <person name="Wisecaver J.H."/>
        </authorList>
    </citation>
    <scope>NUCLEOTIDE SEQUENCE</scope>
    <source>
        <strain evidence="2">ECLA1</strain>
    </source>
</reference>
<dbReference type="AlphaFoldDB" id="A0AAE0YWX7"/>
<keyword evidence="3" id="KW-1185">Reference proteome</keyword>
<protein>
    <submittedName>
        <fullName evidence="2">Uncharacterized protein</fullName>
    </submittedName>
</protein>